<proteinExistence type="predicted"/>
<dbReference type="PROSITE" id="PS51379">
    <property type="entry name" value="4FE4S_FER_2"/>
    <property type="match status" value="2"/>
</dbReference>
<name>A0A0F9EA23_9ZZZZ</name>
<protein>
    <recommendedName>
        <fullName evidence="5">4Fe-4S ferredoxin-type domain-containing protein</fullName>
    </recommendedName>
</protein>
<dbReference type="GO" id="GO:0051539">
    <property type="term" value="F:4 iron, 4 sulfur cluster binding"/>
    <property type="evidence" value="ECO:0007669"/>
    <property type="project" value="UniProtKB-KW"/>
</dbReference>
<evidence type="ECO:0000256" key="4">
    <source>
        <dbReference type="ARBA" id="ARBA00023014"/>
    </source>
</evidence>
<keyword evidence="2" id="KW-0479">Metal-binding</keyword>
<evidence type="ECO:0000256" key="2">
    <source>
        <dbReference type="ARBA" id="ARBA00022723"/>
    </source>
</evidence>
<keyword evidence="3" id="KW-0408">Iron</keyword>
<dbReference type="EMBL" id="LAZR01025754">
    <property type="protein sequence ID" value="KKL70903.1"/>
    <property type="molecule type" value="Genomic_DNA"/>
</dbReference>
<sequence>MEKNENVYIKLQRHLDRQAVGFPATKSGSEIRILKHIFTPQEAEIATCLTYKFEPLEMVFERTEHLAESPEKLAELLDRIKKKGGIESKIKGGKKLYCNAPLVLGMYEFQLGKLTPEFIKDFDEYTSDKKFGIEFISTKLPQMRTIPIAKSIQPQHNVSTFDEVTVLLQQAEAPFAIFECICRQKKTLGGESCKVTDRKETCFAVGSMAQAVMRSGIGREITRDESMSILEQNQKQGLILQPSNTEKAEFICSCCGCCCGMLGMHKTLPKPVDFWASNFYAAVDTDACDGCGNCEKRCQVGAASVSEKKQQSSVDLNRCIGCGVCIPTCSKKAISLQKKHTEVRPPQTWEDLHDIIMAHKKGRLGKLKVTGKLFIDAIRTGQTHLLK</sequence>
<reference evidence="6" key="1">
    <citation type="journal article" date="2015" name="Nature">
        <title>Complex archaea that bridge the gap between prokaryotes and eukaryotes.</title>
        <authorList>
            <person name="Spang A."/>
            <person name="Saw J.H."/>
            <person name="Jorgensen S.L."/>
            <person name="Zaremba-Niedzwiedzka K."/>
            <person name="Martijn J."/>
            <person name="Lind A.E."/>
            <person name="van Eijk R."/>
            <person name="Schleper C."/>
            <person name="Guy L."/>
            <person name="Ettema T.J."/>
        </authorList>
    </citation>
    <scope>NUCLEOTIDE SEQUENCE</scope>
</reference>
<evidence type="ECO:0000256" key="3">
    <source>
        <dbReference type="ARBA" id="ARBA00023004"/>
    </source>
</evidence>
<gene>
    <name evidence="6" type="ORF">LCGC14_2100250</name>
</gene>
<dbReference type="Gene3D" id="3.30.70.20">
    <property type="match status" value="1"/>
</dbReference>
<comment type="caution">
    <text evidence="6">The sequence shown here is derived from an EMBL/GenBank/DDBJ whole genome shotgun (WGS) entry which is preliminary data.</text>
</comment>
<dbReference type="InterPro" id="IPR017896">
    <property type="entry name" value="4Fe4S_Fe-S-bd"/>
</dbReference>
<dbReference type="AlphaFoldDB" id="A0A0F9EA23"/>
<feature type="domain" description="4Fe-4S ferredoxin-type" evidence="5">
    <location>
        <begin position="279"/>
        <end position="308"/>
    </location>
</feature>
<dbReference type="Pfam" id="PF13237">
    <property type="entry name" value="Fer4_10"/>
    <property type="match status" value="1"/>
</dbReference>
<dbReference type="SUPFAM" id="SSF54862">
    <property type="entry name" value="4Fe-4S ferredoxins"/>
    <property type="match status" value="1"/>
</dbReference>
<accession>A0A0F9EA23</accession>
<evidence type="ECO:0000256" key="1">
    <source>
        <dbReference type="ARBA" id="ARBA00022485"/>
    </source>
</evidence>
<organism evidence="6">
    <name type="scientific">marine sediment metagenome</name>
    <dbReference type="NCBI Taxonomy" id="412755"/>
    <lineage>
        <taxon>unclassified sequences</taxon>
        <taxon>metagenomes</taxon>
        <taxon>ecological metagenomes</taxon>
    </lineage>
</organism>
<evidence type="ECO:0000313" key="6">
    <source>
        <dbReference type="EMBL" id="KKL70903.1"/>
    </source>
</evidence>
<keyword evidence="1" id="KW-0004">4Fe-4S</keyword>
<keyword evidence="4" id="KW-0411">Iron-sulfur</keyword>
<dbReference type="GO" id="GO:0046872">
    <property type="term" value="F:metal ion binding"/>
    <property type="evidence" value="ECO:0007669"/>
    <property type="project" value="UniProtKB-KW"/>
</dbReference>
<dbReference type="InterPro" id="IPR050157">
    <property type="entry name" value="PSI_iron-sulfur_center"/>
</dbReference>
<dbReference type="PANTHER" id="PTHR24960">
    <property type="entry name" value="PHOTOSYSTEM I IRON-SULFUR CENTER-RELATED"/>
    <property type="match status" value="1"/>
</dbReference>
<dbReference type="PANTHER" id="PTHR24960:SF79">
    <property type="entry name" value="PHOTOSYSTEM I IRON-SULFUR CENTER"/>
    <property type="match status" value="1"/>
</dbReference>
<evidence type="ECO:0000259" key="5">
    <source>
        <dbReference type="PROSITE" id="PS51379"/>
    </source>
</evidence>
<feature type="domain" description="4Fe-4S ferredoxin-type" evidence="5">
    <location>
        <begin position="310"/>
        <end position="339"/>
    </location>
</feature>